<proteinExistence type="predicted"/>
<evidence type="ECO:0000313" key="3">
    <source>
        <dbReference type="Proteomes" id="UP000886998"/>
    </source>
</evidence>
<reference evidence="2" key="1">
    <citation type="submission" date="2020-08" db="EMBL/GenBank/DDBJ databases">
        <title>Multicomponent nature underlies the extraordinary mechanical properties of spider dragline silk.</title>
        <authorList>
            <person name="Kono N."/>
            <person name="Nakamura H."/>
            <person name="Mori M."/>
            <person name="Yoshida Y."/>
            <person name="Ohtoshi R."/>
            <person name="Malay A.D."/>
            <person name="Moran D.A.P."/>
            <person name="Tomita M."/>
            <person name="Numata K."/>
            <person name="Arakawa K."/>
        </authorList>
    </citation>
    <scope>NUCLEOTIDE SEQUENCE</scope>
</reference>
<dbReference type="AlphaFoldDB" id="A0A8X6XHX2"/>
<sequence>MQISNILSLCNHLSATIIMALRQFTSKCSKPLWSYISLVKSNKILPVGKNSPKIPDSFSKCLENSSVTSTSLSLLFKEQNASPFQSNNYIDFVTKNLHKKFYMPTSVINRVQVYEDVNTKNVSINENFNQIKIIDPPPQKGIIKKECVRMIRIRRRKMRKHKLKKLRKRMKFVFAKMKMKKDLRKEQEFRVELLTQVEAADKFDAKAYVEEILNTLKNRPIPETPEETRERFRLLKKKNKYNTTFIRPRFDD</sequence>
<gene>
    <name evidence="2" type="primary">NCL1_46773</name>
    <name evidence="2" type="ORF">TNIN_78161</name>
</gene>
<protein>
    <submittedName>
        <fullName evidence="2">DUF1713 domain-containing protein</fullName>
    </submittedName>
</protein>
<accession>A0A8X6XHX2</accession>
<comment type="caution">
    <text evidence="2">The sequence shown here is derived from an EMBL/GenBank/DDBJ whole genome shotgun (WGS) entry which is preliminary data.</text>
</comment>
<dbReference type="Proteomes" id="UP000886998">
    <property type="component" value="Unassembled WGS sequence"/>
</dbReference>
<dbReference type="OrthoDB" id="6423950at2759"/>
<dbReference type="EMBL" id="BMAV01009747">
    <property type="protein sequence ID" value="GFY54173.1"/>
    <property type="molecule type" value="Genomic_DNA"/>
</dbReference>
<organism evidence="2 3">
    <name type="scientific">Trichonephila inaurata madagascariensis</name>
    <dbReference type="NCBI Taxonomy" id="2747483"/>
    <lineage>
        <taxon>Eukaryota</taxon>
        <taxon>Metazoa</taxon>
        <taxon>Ecdysozoa</taxon>
        <taxon>Arthropoda</taxon>
        <taxon>Chelicerata</taxon>
        <taxon>Arachnida</taxon>
        <taxon>Araneae</taxon>
        <taxon>Araneomorphae</taxon>
        <taxon>Entelegynae</taxon>
        <taxon>Araneoidea</taxon>
        <taxon>Nephilidae</taxon>
        <taxon>Trichonephila</taxon>
        <taxon>Trichonephila inaurata</taxon>
    </lineage>
</organism>
<dbReference type="SMART" id="SM01155">
    <property type="entry name" value="DUF1713"/>
    <property type="match status" value="1"/>
</dbReference>
<name>A0A8X6XHX2_9ARAC</name>
<evidence type="ECO:0000313" key="2">
    <source>
        <dbReference type="EMBL" id="GFY54173.1"/>
    </source>
</evidence>
<keyword evidence="3" id="KW-1185">Reference proteome</keyword>
<evidence type="ECO:0000259" key="1">
    <source>
        <dbReference type="SMART" id="SM01155"/>
    </source>
</evidence>
<dbReference type="InterPro" id="IPR013177">
    <property type="entry name" value="Ribosomal_mS38_C"/>
</dbReference>
<feature type="domain" description="Ribosomal protein mS38 C-terminal" evidence="1">
    <location>
        <begin position="146"/>
        <end position="179"/>
    </location>
</feature>